<comment type="caution">
    <text evidence="3">The sequence shown here is derived from an EMBL/GenBank/DDBJ whole genome shotgun (WGS) entry which is preliminary data.</text>
</comment>
<feature type="domain" description="ASPIC/UnbV" evidence="2">
    <location>
        <begin position="503"/>
        <end position="569"/>
    </location>
</feature>
<sequence length="1083" mass="120661">MACNKPQRDLYPETLVEGFDLLNSEQTGIDFSNTIRETKSFNHYYFFNIYMGSGVAIGDINNDGLSDIFFGGNQVADRLYLNKGNFKFEDITKKSKVAKNNGWTWGVTMADVNSDGYLDIYVSRGGISLKLEDCRNQLYINNQDETFTEAAIAYGLADVGYSTQAVFFDMDNDGDLDMYQVNQVADKKLMLINKFPPKRYKDFLDRLYRNDNGKFKDVSEEVGISRDFAYGLSVNASDFNNDGWIDLYVANDHAEPDFMYYNNGDGTFKNVIHEKFKHISNFSMGSDAGDVNNDGLIDLLTTDMSPEDHYRSKTNMRSMSTESFYNIVNAGAHYQYMANALQINTGAGSFSDIANLAGTSNTDWSWSSLLVDLNNDGLKDIIISNGSKKDVENSDYLNLLNNIDSKNITAEELFQISKSTPSQPLANYAFKNNGNFKFEKVSDTWGFDTPSFSNGMAYGDLDNDGDLDVVTNNIDKSAFVYRNNTTGNFLKIKLEGPDNNKFGIGAKAIIHYGKNIQVAENMLTRGFISSVEPGLFFGLAKETRVDKVEVVWNDGKVNTYEDVGANRTISARYDDAINPPSKKTKETNTLLTQVDASGIGLDFKHKENEFDDFEIEILLPHKLSNNGPFTAVADVNGDGLDDAFVGGASGQSGALYLQVQAGKFELSKMQPWKEDIISEDLGALFLDVDGDNDLDLFVASGGNEFKQGSIHLKDRLYINDGSGVFVKSAKSLPNIFESSQCVKASDIDNDGDEDLFIGTRLIAGKYPFPATSYILLNENGQFKKSSKDIAPDLLNIGMVSDAAFTDIDNDGDEDLMIVGEWMNITLLTNDNGTFNNSSKKFGLENTRGLWWSITADDIDGDGDQDFIVGNLGKNNKFKATKEHPFKVYANDFDENGTNDVVLAKYYKDDYVPVRGRECTSQQMPFVAEKFKDYHSFASSKLLDILPEDKVETAVIYEINNFESIILINDDGILKRKPLPIQAQVSPIKSSIIDDFNNDGFKDILIVGNHYGVEVETVRYDAGYGLILLGDDNKNFNPISPIESGVHLPYDTRSINQIKINDKKAYLITSNNDILHVLIDKKDI</sequence>
<dbReference type="Gene3D" id="2.130.10.130">
    <property type="entry name" value="Integrin alpha, N-terminal"/>
    <property type="match status" value="5"/>
</dbReference>
<organism evidence="3 4">
    <name type="scientific">Flaviramulus aquimarinus</name>
    <dbReference type="NCBI Taxonomy" id="1170456"/>
    <lineage>
        <taxon>Bacteria</taxon>
        <taxon>Pseudomonadati</taxon>
        <taxon>Bacteroidota</taxon>
        <taxon>Flavobacteriia</taxon>
        <taxon>Flavobacteriales</taxon>
        <taxon>Flavobacteriaceae</taxon>
        <taxon>Flaviramulus</taxon>
    </lineage>
</organism>
<dbReference type="InterPro" id="IPR011519">
    <property type="entry name" value="UnbV_ASPIC"/>
</dbReference>
<keyword evidence="1" id="KW-0732">Signal</keyword>
<evidence type="ECO:0000256" key="1">
    <source>
        <dbReference type="ARBA" id="ARBA00022729"/>
    </source>
</evidence>
<name>A0ABP9F0Q0_9FLAO</name>
<dbReference type="PANTHER" id="PTHR16026:SF0">
    <property type="entry name" value="CARTILAGE ACIDIC PROTEIN 1"/>
    <property type="match status" value="1"/>
</dbReference>
<proteinExistence type="predicted"/>
<dbReference type="InterPro" id="IPR027039">
    <property type="entry name" value="Crtac1"/>
</dbReference>
<dbReference type="Proteomes" id="UP001500433">
    <property type="component" value="Unassembled WGS sequence"/>
</dbReference>
<accession>A0ABP9F0Q0</accession>
<dbReference type="InterPro" id="IPR028994">
    <property type="entry name" value="Integrin_alpha_N"/>
</dbReference>
<dbReference type="InterPro" id="IPR013517">
    <property type="entry name" value="FG-GAP"/>
</dbReference>
<evidence type="ECO:0000313" key="4">
    <source>
        <dbReference type="Proteomes" id="UP001500433"/>
    </source>
</evidence>
<dbReference type="EMBL" id="BAABJH010000001">
    <property type="protein sequence ID" value="GAA4891679.1"/>
    <property type="molecule type" value="Genomic_DNA"/>
</dbReference>
<protein>
    <submittedName>
        <fullName evidence="3">VCBS repeat-containing protein</fullName>
    </submittedName>
</protein>
<gene>
    <name evidence="3" type="ORF">GCM10023311_15110</name>
</gene>
<dbReference type="Pfam" id="PF07593">
    <property type="entry name" value="UnbV_ASPIC"/>
    <property type="match status" value="1"/>
</dbReference>
<dbReference type="RefSeq" id="WP_345273509.1">
    <property type="nucleotide sequence ID" value="NZ_BAABJH010000001.1"/>
</dbReference>
<dbReference type="SUPFAM" id="SSF69318">
    <property type="entry name" value="Integrin alpha N-terminal domain"/>
    <property type="match status" value="3"/>
</dbReference>
<dbReference type="PANTHER" id="PTHR16026">
    <property type="entry name" value="CARTILAGE ACIDIC PROTEIN 1"/>
    <property type="match status" value="1"/>
</dbReference>
<evidence type="ECO:0000313" key="3">
    <source>
        <dbReference type="EMBL" id="GAA4891679.1"/>
    </source>
</evidence>
<dbReference type="Pfam" id="PF13517">
    <property type="entry name" value="FG-GAP_3"/>
    <property type="match status" value="5"/>
</dbReference>
<keyword evidence="4" id="KW-1185">Reference proteome</keyword>
<evidence type="ECO:0000259" key="2">
    <source>
        <dbReference type="Pfam" id="PF07593"/>
    </source>
</evidence>
<reference evidence="4" key="1">
    <citation type="journal article" date="2019" name="Int. J. Syst. Evol. Microbiol.">
        <title>The Global Catalogue of Microorganisms (GCM) 10K type strain sequencing project: providing services to taxonomists for standard genome sequencing and annotation.</title>
        <authorList>
            <consortium name="The Broad Institute Genomics Platform"/>
            <consortium name="The Broad Institute Genome Sequencing Center for Infectious Disease"/>
            <person name="Wu L."/>
            <person name="Ma J."/>
        </authorList>
    </citation>
    <scope>NUCLEOTIDE SEQUENCE [LARGE SCALE GENOMIC DNA]</scope>
    <source>
        <strain evidence="4">JCM 18274</strain>
    </source>
</reference>